<feature type="domain" description="HTH araC/xylS-type" evidence="5">
    <location>
        <begin position="245"/>
        <end position="348"/>
    </location>
</feature>
<evidence type="ECO:0000256" key="1">
    <source>
        <dbReference type="ARBA" id="ARBA00023015"/>
    </source>
</evidence>
<dbReference type="InterPro" id="IPR018060">
    <property type="entry name" value="HTH_AraC"/>
</dbReference>
<feature type="transmembrane region" description="Helical" evidence="4">
    <location>
        <begin position="96"/>
        <end position="112"/>
    </location>
</feature>
<keyword evidence="7" id="KW-1185">Reference proteome</keyword>
<evidence type="ECO:0000313" key="6">
    <source>
        <dbReference type="EMBL" id="MBR7800645.1"/>
    </source>
</evidence>
<protein>
    <submittedName>
        <fullName evidence="6">AraC family transcriptional regulator</fullName>
    </submittedName>
</protein>
<dbReference type="SMART" id="SM00342">
    <property type="entry name" value="HTH_ARAC"/>
    <property type="match status" value="1"/>
</dbReference>
<dbReference type="GO" id="GO:0043565">
    <property type="term" value="F:sequence-specific DNA binding"/>
    <property type="evidence" value="ECO:0007669"/>
    <property type="project" value="InterPro"/>
</dbReference>
<name>A0A941E1I0_9BURK</name>
<feature type="transmembrane region" description="Helical" evidence="4">
    <location>
        <begin position="37"/>
        <end position="55"/>
    </location>
</feature>
<feature type="transmembrane region" description="Helical" evidence="4">
    <location>
        <begin position="190"/>
        <end position="211"/>
    </location>
</feature>
<keyword evidence="1" id="KW-0805">Transcription regulation</keyword>
<dbReference type="AlphaFoldDB" id="A0A941E1I0"/>
<dbReference type="GO" id="GO:0003700">
    <property type="term" value="F:DNA-binding transcription factor activity"/>
    <property type="evidence" value="ECO:0007669"/>
    <property type="project" value="InterPro"/>
</dbReference>
<comment type="caution">
    <text evidence="6">The sequence shown here is derived from an EMBL/GenBank/DDBJ whole genome shotgun (WGS) entry which is preliminary data.</text>
</comment>
<keyword evidence="4" id="KW-0472">Membrane</keyword>
<keyword evidence="3" id="KW-0804">Transcription</keyword>
<gene>
    <name evidence="6" type="ORF">KDM90_11610</name>
</gene>
<evidence type="ECO:0000259" key="5">
    <source>
        <dbReference type="PROSITE" id="PS01124"/>
    </source>
</evidence>
<evidence type="ECO:0000256" key="2">
    <source>
        <dbReference type="ARBA" id="ARBA00023125"/>
    </source>
</evidence>
<evidence type="ECO:0000256" key="4">
    <source>
        <dbReference type="SAM" id="Phobius"/>
    </source>
</evidence>
<evidence type="ECO:0000256" key="3">
    <source>
        <dbReference type="ARBA" id="ARBA00023163"/>
    </source>
</evidence>
<dbReference type="Gene3D" id="1.10.10.60">
    <property type="entry name" value="Homeodomain-like"/>
    <property type="match status" value="2"/>
</dbReference>
<dbReference type="InterPro" id="IPR009057">
    <property type="entry name" value="Homeodomain-like_sf"/>
</dbReference>
<feature type="transmembrane region" description="Helical" evidence="4">
    <location>
        <begin position="118"/>
        <end position="138"/>
    </location>
</feature>
<feature type="transmembrane region" description="Helical" evidence="4">
    <location>
        <begin position="61"/>
        <end position="84"/>
    </location>
</feature>
<feature type="transmembrane region" description="Helical" evidence="4">
    <location>
        <begin position="158"/>
        <end position="178"/>
    </location>
</feature>
<dbReference type="Proteomes" id="UP000678545">
    <property type="component" value="Unassembled WGS sequence"/>
</dbReference>
<organism evidence="6 7">
    <name type="scientific">Undibacterium fentianense</name>
    <dbReference type="NCBI Taxonomy" id="2828728"/>
    <lineage>
        <taxon>Bacteria</taxon>
        <taxon>Pseudomonadati</taxon>
        <taxon>Pseudomonadota</taxon>
        <taxon>Betaproteobacteria</taxon>
        <taxon>Burkholderiales</taxon>
        <taxon>Oxalobacteraceae</taxon>
        <taxon>Undibacterium</taxon>
    </lineage>
</organism>
<keyword evidence="2" id="KW-0238">DNA-binding</keyword>
<dbReference type="PANTHER" id="PTHR43280:SF29">
    <property type="entry name" value="ARAC-FAMILY TRANSCRIPTIONAL REGULATOR"/>
    <property type="match status" value="1"/>
</dbReference>
<dbReference type="PANTHER" id="PTHR43280">
    <property type="entry name" value="ARAC-FAMILY TRANSCRIPTIONAL REGULATOR"/>
    <property type="match status" value="1"/>
</dbReference>
<evidence type="ECO:0000313" key="7">
    <source>
        <dbReference type="Proteomes" id="UP000678545"/>
    </source>
</evidence>
<keyword evidence="4" id="KW-0812">Transmembrane</keyword>
<keyword evidence="4" id="KW-1133">Transmembrane helix</keyword>
<sequence length="358" mass="40418">MATFISHLQIANAVLCVLMAAQLLYMEAMQVNPKRLLGINCLLYAHQSFALVAMLNDMPTVFSLTRPFCAMLIGPCLYVYFSCVTRPDGALRQSDFLHFLVGILILSVIVFFKPLRAFIDYAILTSFILYTALIGYQIRLGEQALAHLNQFAKPAYRWLKILLLLAVLNIILEVAVNLEMQSGVALRNTYSLSVASLIFFCINISIVLAALHRHDWLEWMYQFGEQKLGLSAITIASDAAHSIFDRWENLVKDQQLHKQEFGITLTHAAKKLQVPARQLSNAINQVYGKSFSVYLNDLRIQEAQALLRNNSDLSMIDIMQASGFSSKSNFNKEFLRVTGMSPSTYRDTNRNSSQLSTR</sequence>
<reference evidence="6" key="1">
    <citation type="submission" date="2021-04" db="EMBL/GenBank/DDBJ databases">
        <title>novel species isolated from subtropical streams in China.</title>
        <authorList>
            <person name="Lu H."/>
        </authorList>
    </citation>
    <scope>NUCLEOTIDE SEQUENCE</scope>
    <source>
        <strain evidence="6">FT137W</strain>
    </source>
</reference>
<dbReference type="SUPFAM" id="SSF46689">
    <property type="entry name" value="Homeodomain-like"/>
    <property type="match status" value="1"/>
</dbReference>
<dbReference type="RefSeq" id="WP_212675762.1">
    <property type="nucleotide sequence ID" value="NZ_JAGSPJ010000004.1"/>
</dbReference>
<feature type="transmembrane region" description="Helical" evidence="4">
    <location>
        <begin position="6"/>
        <end position="25"/>
    </location>
</feature>
<proteinExistence type="predicted"/>
<dbReference type="EMBL" id="JAGSPJ010000004">
    <property type="protein sequence ID" value="MBR7800645.1"/>
    <property type="molecule type" value="Genomic_DNA"/>
</dbReference>
<accession>A0A941E1I0</accession>
<dbReference type="PROSITE" id="PS01124">
    <property type="entry name" value="HTH_ARAC_FAMILY_2"/>
    <property type="match status" value="1"/>
</dbReference>
<dbReference type="Pfam" id="PF12833">
    <property type="entry name" value="HTH_18"/>
    <property type="match status" value="1"/>
</dbReference>